<evidence type="ECO:0000256" key="1">
    <source>
        <dbReference type="SAM" id="MobiDB-lite"/>
    </source>
</evidence>
<protein>
    <submittedName>
        <fullName evidence="2">Uncharacterized protein</fullName>
    </submittedName>
</protein>
<sequence length="110" mass="10770">MGGLIGEGAARTRLRAKTHPPAPPANSAPNKPAIHGHQSRGEGPLCEATGSIWTVDDTAGSAGGIIEVVDGSSLWVVSSKELAGEGNGVCSGVAVVATEGRDEGGGADVG</sequence>
<feature type="region of interest" description="Disordered" evidence="1">
    <location>
        <begin position="1"/>
        <end position="47"/>
    </location>
</feature>
<dbReference type="RefSeq" id="WP_067601121.1">
    <property type="nucleotide sequence ID" value="NZ_CP015963.1"/>
</dbReference>
<evidence type="ECO:0000313" key="2">
    <source>
        <dbReference type="EMBL" id="TWJ09515.1"/>
    </source>
</evidence>
<proteinExistence type="predicted"/>
<name>A0A562UV75_9SPHN</name>
<organism evidence="2 3">
    <name type="scientific">Altererythrobacter ishigakiensis</name>
    <dbReference type="NCBI Taxonomy" id="476157"/>
    <lineage>
        <taxon>Bacteria</taxon>
        <taxon>Pseudomonadati</taxon>
        <taxon>Pseudomonadota</taxon>
        <taxon>Alphaproteobacteria</taxon>
        <taxon>Sphingomonadales</taxon>
        <taxon>Erythrobacteraceae</taxon>
        <taxon>Altererythrobacter</taxon>
    </lineage>
</organism>
<reference evidence="2 3" key="1">
    <citation type="submission" date="2019-07" db="EMBL/GenBank/DDBJ databases">
        <title>Genomic Encyclopedia of Archaeal and Bacterial Type Strains, Phase II (KMG-II): from individual species to whole genera.</title>
        <authorList>
            <person name="Goeker M."/>
        </authorList>
    </citation>
    <scope>NUCLEOTIDE SEQUENCE [LARGE SCALE GENOMIC DNA]</scope>
    <source>
        <strain evidence="2 3">ATCC BAA-2084</strain>
    </source>
</reference>
<keyword evidence="3" id="KW-1185">Reference proteome</keyword>
<dbReference type="EMBL" id="VLLK01000001">
    <property type="protein sequence ID" value="TWJ09515.1"/>
    <property type="molecule type" value="Genomic_DNA"/>
</dbReference>
<comment type="caution">
    <text evidence="2">The sequence shown here is derived from an EMBL/GenBank/DDBJ whole genome shotgun (WGS) entry which is preliminary data.</text>
</comment>
<dbReference type="STRING" id="476157.GCA_001663155_02203"/>
<dbReference type="AlphaFoldDB" id="A0A562UV75"/>
<gene>
    <name evidence="2" type="ORF">JN10_1150</name>
</gene>
<accession>A0A562UV75</accession>
<dbReference type="Proteomes" id="UP000320547">
    <property type="component" value="Unassembled WGS sequence"/>
</dbReference>
<evidence type="ECO:0000313" key="3">
    <source>
        <dbReference type="Proteomes" id="UP000320547"/>
    </source>
</evidence>